<name>A0ABQ9D402_9PASS</name>
<reference evidence="2" key="1">
    <citation type="submission" date="2019-10" db="EMBL/GenBank/DDBJ databases">
        <authorList>
            <person name="Soares A.E.R."/>
            <person name="Aleixo A."/>
            <person name="Schneider P."/>
            <person name="Miyaki C.Y."/>
            <person name="Schneider M.P."/>
            <person name="Mello C."/>
            <person name="Vasconcelos A.T.R."/>
        </authorList>
    </citation>
    <scope>NUCLEOTIDE SEQUENCE</scope>
    <source>
        <tissue evidence="2">Muscle</tissue>
    </source>
</reference>
<feature type="region of interest" description="Disordered" evidence="1">
    <location>
        <begin position="1"/>
        <end position="32"/>
    </location>
</feature>
<keyword evidence="3" id="KW-1185">Reference proteome</keyword>
<protein>
    <submittedName>
        <fullName evidence="2">Uncharacterized protein</fullName>
    </submittedName>
</protein>
<sequence length="282" mass="31242">MAQHPGVQTPCGYPKSKVKGSRKPVGADNGPKLVKSGGFFLSRLCSSSGSDEWFLKVFKSPDHVPSGPGGSIQYLSQGGELHSESSHSSVNTKLEKLRAAPVRQCQKGSNCGEENGKREQVRKITQEIGERNMIQQCAQVAQKANGMLVYIKNSVASRSRKVILSLYSALVRPHLECCVQFWAPQFRKDIEALKQVQRRGTRLVKGLDSKSYGERLRELGLFSLEKRRLRRDLITLYNYLKGGCSQVRVGHFSQATSSRTRGPSSTSGSSGWIVEKNSLQRE</sequence>
<proteinExistence type="predicted"/>
<comment type="caution">
    <text evidence="2">The sequence shown here is derived from an EMBL/GenBank/DDBJ whole genome shotgun (WGS) entry which is preliminary data.</text>
</comment>
<dbReference type="Proteomes" id="UP001145742">
    <property type="component" value="Unassembled WGS sequence"/>
</dbReference>
<gene>
    <name evidence="2" type="ORF">WISP_83405</name>
</gene>
<evidence type="ECO:0000313" key="3">
    <source>
        <dbReference type="Proteomes" id="UP001145742"/>
    </source>
</evidence>
<evidence type="ECO:0000313" key="2">
    <source>
        <dbReference type="EMBL" id="KAJ7414534.1"/>
    </source>
</evidence>
<dbReference type="PANTHER" id="PTHR33332">
    <property type="entry name" value="REVERSE TRANSCRIPTASE DOMAIN-CONTAINING PROTEIN"/>
    <property type="match status" value="1"/>
</dbReference>
<evidence type="ECO:0000256" key="1">
    <source>
        <dbReference type="SAM" id="MobiDB-lite"/>
    </source>
</evidence>
<organism evidence="2 3">
    <name type="scientific">Willisornis vidua</name>
    <name type="common">Xingu scale-backed antbird</name>
    <dbReference type="NCBI Taxonomy" id="1566151"/>
    <lineage>
        <taxon>Eukaryota</taxon>
        <taxon>Metazoa</taxon>
        <taxon>Chordata</taxon>
        <taxon>Craniata</taxon>
        <taxon>Vertebrata</taxon>
        <taxon>Euteleostomi</taxon>
        <taxon>Archelosauria</taxon>
        <taxon>Archosauria</taxon>
        <taxon>Dinosauria</taxon>
        <taxon>Saurischia</taxon>
        <taxon>Theropoda</taxon>
        <taxon>Coelurosauria</taxon>
        <taxon>Aves</taxon>
        <taxon>Neognathae</taxon>
        <taxon>Neoaves</taxon>
        <taxon>Telluraves</taxon>
        <taxon>Australaves</taxon>
        <taxon>Passeriformes</taxon>
        <taxon>Thamnophilidae</taxon>
        <taxon>Willisornis</taxon>
    </lineage>
</organism>
<accession>A0ABQ9D402</accession>
<dbReference type="EMBL" id="WHWB01034043">
    <property type="protein sequence ID" value="KAJ7414534.1"/>
    <property type="molecule type" value="Genomic_DNA"/>
</dbReference>